<dbReference type="Proteomes" id="UP001409291">
    <property type="component" value="Unassembled WGS sequence"/>
</dbReference>
<dbReference type="Pfam" id="PF00581">
    <property type="entry name" value="Rhodanese"/>
    <property type="match status" value="2"/>
</dbReference>
<evidence type="ECO:0000259" key="3">
    <source>
        <dbReference type="PROSITE" id="PS50206"/>
    </source>
</evidence>
<evidence type="ECO:0000313" key="5">
    <source>
        <dbReference type="Proteomes" id="UP001409291"/>
    </source>
</evidence>
<evidence type="ECO:0000256" key="2">
    <source>
        <dbReference type="ARBA" id="ARBA00022737"/>
    </source>
</evidence>
<comment type="caution">
    <text evidence="4">The sequence shown here is derived from an EMBL/GenBank/DDBJ whole genome shotgun (WGS) entry which is preliminary data.</text>
</comment>
<keyword evidence="1 4" id="KW-0808">Transferase</keyword>
<dbReference type="CDD" id="cd01448">
    <property type="entry name" value="TST_Repeat_1"/>
    <property type="match status" value="1"/>
</dbReference>
<feature type="domain" description="Rhodanese" evidence="3">
    <location>
        <begin position="18"/>
        <end position="133"/>
    </location>
</feature>
<keyword evidence="5" id="KW-1185">Reference proteome</keyword>
<dbReference type="InterPro" id="IPR001763">
    <property type="entry name" value="Rhodanese-like_dom"/>
</dbReference>
<dbReference type="PROSITE" id="PS50206">
    <property type="entry name" value="RHODANESE_3"/>
    <property type="match status" value="2"/>
</dbReference>
<dbReference type="InterPro" id="IPR045078">
    <property type="entry name" value="TST/MPST-like"/>
</dbReference>
<evidence type="ECO:0000313" key="4">
    <source>
        <dbReference type="EMBL" id="MEN5379859.1"/>
    </source>
</evidence>
<dbReference type="CDD" id="cd01449">
    <property type="entry name" value="TST_Repeat_2"/>
    <property type="match status" value="1"/>
</dbReference>
<accession>A0ABV0BYJ8</accession>
<evidence type="ECO:0000256" key="1">
    <source>
        <dbReference type="ARBA" id="ARBA00022679"/>
    </source>
</evidence>
<proteinExistence type="predicted"/>
<dbReference type="RefSeq" id="WP_346582713.1">
    <property type="nucleotide sequence ID" value="NZ_JBDJLH010000009.1"/>
</dbReference>
<dbReference type="EMBL" id="JBDJNQ010000012">
    <property type="protein sequence ID" value="MEN5379859.1"/>
    <property type="molecule type" value="Genomic_DNA"/>
</dbReference>
<sequence length="277" mass="31253">MYFPSSLITPAQLSSELNNSKIVLLDCTIDKVGQSLKGTNLEVIGNSLFFDIETTFSDKNNPLPHTLVSQETFTNGIQELGINQDSIIILYDRWGIYSSPRAWWMFKIMGFDQVYILEGGIPAWKEQHFPIVNHHIKSQQRGNAKALFNSKWYADKDYVLAHYDNSETSIIDARSQGRFIASAPEPRAGLRGGHIPNSHNLPFDLVLEGNSYYSKEELQKLFKSFNNCNEQIFTCGSGITASILAFASHLLGNKNIKVYDGSWSEWGQEELHLPISN</sequence>
<reference evidence="4 5" key="1">
    <citation type="submission" date="2024-04" db="EMBL/GenBank/DDBJ databases">
        <title>WGS of bacteria from Torrens River.</title>
        <authorList>
            <person name="Wyrsch E.R."/>
            <person name="Drigo B."/>
        </authorList>
    </citation>
    <scope>NUCLEOTIDE SEQUENCE [LARGE SCALE GENOMIC DNA]</scope>
    <source>
        <strain evidence="4 5">TWI391</strain>
    </source>
</reference>
<dbReference type="PANTHER" id="PTHR11364">
    <property type="entry name" value="THIOSULFATE SULFERTANSFERASE"/>
    <property type="match status" value="1"/>
</dbReference>
<dbReference type="GO" id="GO:0016740">
    <property type="term" value="F:transferase activity"/>
    <property type="evidence" value="ECO:0007669"/>
    <property type="project" value="UniProtKB-KW"/>
</dbReference>
<gene>
    <name evidence="4" type="ORF">ABE541_21510</name>
</gene>
<dbReference type="EC" id="2.8.1.-" evidence="4"/>
<keyword evidence="2" id="KW-0677">Repeat</keyword>
<dbReference type="InterPro" id="IPR036873">
    <property type="entry name" value="Rhodanese-like_dom_sf"/>
</dbReference>
<protein>
    <submittedName>
        <fullName evidence="4">Sulfurtransferase</fullName>
        <ecNumber evidence="4">2.8.1.-</ecNumber>
    </submittedName>
</protein>
<organism evidence="4 5">
    <name type="scientific">Sphingobacterium kitahiroshimense</name>
    <dbReference type="NCBI Taxonomy" id="470446"/>
    <lineage>
        <taxon>Bacteria</taxon>
        <taxon>Pseudomonadati</taxon>
        <taxon>Bacteroidota</taxon>
        <taxon>Sphingobacteriia</taxon>
        <taxon>Sphingobacteriales</taxon>
        <taxon>Sphingobacteriaceae</taxon>
        <taxon>Sphingobacterium</taxon>
    </lineage>
</organism>
<dbReference type="SUPFAM" id="SSF52821">
    <property type="entry name" value="Rhodanese/Cell cycle control phosphatase"/>
    <property type="match status" value="2"/>
</dbReference>
<name>A0ABV0BYJ8_9SPHI</name>
<dbReference type="Gene3D" id="3.40.250.10">
    <property type="entry name" value="Rhodanese-like domain"/>
    <property type="match status" value="2"/>
</dbReference>
<feature type="domain" description="Rhodanese" evidence="3">
    <location>
        <begin position="164"/>
        <end position="271"/>
    </location>
</feature>
<dbReference type="PANTHER" id="PTHR11364:SF27">
    <property type="entry name" value="SULFURTRANSFERASE"/>
    <property type="match status" value="1"/>
</dbReference>
<dbReference type="SMART" id="SM00450">
    <property type="entry name" value="RHOD"/>
    <property type="match status" value="2"/>
</dbReference>